<proteinExistence type="predicted"/>
<keyword evidence="4" id="KW-1185">Reference proteome</keyword>
<name>A0ABQ1Q6A8_9ACTN</name>
<comment type="caution">
    <text evidence="3">The sequence shown here is derived from an EMBL/GenBank/DDBJ whole genome shotgun (WGS) entry which is preliminary data.</text>
</comment>
<keyword evidence="1" id="KW-0560">Oxidoreductase</keyword>
<dbReference type="InterPro" id="IPR012349">
    <property type="entry name" value="Split_barrel_FMN-bd"/>
</dbReference>
<dbReference type="PANTHER" id="PTHR30466:SF15">
    <property type="entry name" value="POSSIBLE OXIDOREDUCTASE"/>
    <property type="match status" value="1"/>
</dbReference>
<gene>
    <name evidence="3" type="ORF">GCM10007231_12470</name>
</gene>
<accession>A0ABQ1Q6A8</accession>
<dbReference type="SUPFAM" id="SSF50475">
    <property type="entry name" value="FMN-binding split barrel"/>
    <property type="match status" value="1"/>
</dbReference>
<reference evidence="4" key="1">
    <citation type="journal article" date="2019" name="Int. J. Syst. Evol. Microbiol.">
        <title>The Global Catalogue of Microorganisms (GCM) 10K type strain sequencing project: providing services to taxonomists for standard genome sequencing and annotation.</title>
        <authorList>
            <consortium name="The Broad Institute Genomics Platform"/>
            <consortium name="The Broad Institute Genome Sequencing Center for Infectious Disease"/>
            <person name="Wu L."/>
            <person name="Ma J."/>
        </authorList>
    </citation>
    <scope>NUCLEOTIDE SEQUENCE [LARGE SCALE GENOMIC DNA]</scope>
    <source>
        <strain evidence="4">CCM 7403</strain>
    </source>
</reference>
<dbReference type="Proteomes" id="UP000630594">
    <property type="component" value="Unassembled WGS sequence"/>
</dbReference>
<dbReference type="InterPro" id="IPR002563">
    <property type="entry name" value="Flavin_Rdtase-like_dom"/>
</dbReference>
<evidence type="ECO:0000259" key="2">
    <source>
        <dbReference type="SMART" id="SM00903"/>
    </source>
</evidence>
<dbReference type="PANTHER" id="PTHR30466">
    <property type="entry name" value="FLAVIN REDUCTASE"/>
    <property type="match status" value="1"/>
</dbReference>
<sequence>MGGGSEGYRGGVDTPFDTLMESVDTPLVVVTTAAEGTLAGCVVGFHAQSSIDAEGYSFWLSKANHTYRTSLRSAHFAVHFLTTEDLDLAERFGTQTGEETDKFSGLDVELDEHGVPVIRACPNRMLVDRVAVLDDGGDHVCVTTRVRSAASSGPFTPLRLSDAAHFEPGHDAEERAVSP</sequence>
<dbReference type="Gene3D" id="2.30.110.10">
    <property type="entry name" value="Electron Transport, Fmn-binding Protein, Chain A"/>
    <property type="match status" value="1"/>
</dbReference>
<dbReference type="InterPro" id="IPR050268">
    <property type="entry name" value="NADH-dep_flavin_reductase"/>
</dbReference>
<protein>
    <submittedName>
        <fullName evidence="3">Oxidoreductase</fullName>
    </submittedName>
</protein>
<evidence type="ECO:0000256" key="1">
    <source>
        <dbReference type="ARBA" id="ARBA00023002"/>
    </source>
</evidence>
<evidence type="ECO:0000313" key="3">
    <source>
        <dbReference type="EMBL" id="GGD15029.1"/>
    </source>
</evidence>
<dbReference type="SMART" id="SM00903">
    <property type="entry name" value="Flavin_Reduct"/>
    <property type="match status" value="1"/>
</dbReference>
<evidence type="ECO:0000313" key="4">
    <source>
        <dbReference type="Proteomes" id="UP000630594"/>
    </source>
</evidence>
<dbReference type="Pfam" id="PF01613">
    <property type="entry name" value="Flavin_Reduct"/>
    <property type="match status" value="1"/>
</dbReference>
<feature type="domain" description="Flavin reductase like" evidence="2">
    <location>
        <begin position="20"/>
        <end position="167"/>
    </location>
</feature>
<organism evidence="3 4">
    <name type="scientific">Nocardioides daphniae</name>
    <dbReference type="NCBI Taxonomy" id="402297"/>
    <lineage>
        <taxon>Bacteria</taxon>
        <taxon>Bacillati</taxon>
        <taxon>Actinomycetota</taxon>
        <taxon>Actinomycetes</taxon>
        <taxon>Propionibacteriales</taxon>
        <taxon>Nocardioidaceae</taxon>
        <taxon>Nocardioides</taxon>
    </lineage>
</organism>
<dbReference type="EMBL" id="BMCK01000002">
    <property type="protein sequence ID" value="GGD15029.1"/>
    <property type="molecule type" value="Genomic_DNA"/>
</dbReference>